<dbReference type="GO" id="GO:0038023">
    <property type="term" value="F:signaling receptor activity"/>
    <property type="evidence" value="ECO:0007669"/>
    <property type="project" value="TreeGrafter"/>
</dbReference>
<accession>A0AA88NQS3</accession>
<dbReference type="GO" id="GO:0009986">
    <property type="term" value="C:cell surface"/>
    <property type="evidence" value="ECO:0007669"/>
    <property type="project" value="TreeGrafter"/>
</dbReference>
<evidence type="ECO:0000256" key="5">
    <source>
        <dbReference type="SAM" id="Phobius"/>
    </source>
</evidence>
<protein>
    <recommendedName>
        <fullName evidence="6">Immunoglobulin domain-containing protein</fullName>
    </recommendedName>
</protein>
<feature type="region of interest" description="Disordered" evidence="4">
    <location>
        <begin position="317"/>
        <end position="344"/>
    </location>
</feature>
<dbReference type="InterPro" id="IPR003599">
    <property type="entry name" value="Ig_sub"/>
</dbReference>
<dbReference type="EMBL" id="JAUPFM010000001">
    <property type="protein sequence ID" value="KAK2861583.1"/>
    <property type="molecule type" value="Genomic_DNA"/>
</dbReference>
<feature type="compositionally biased region" description="Polar residues" evidence="4">
    <location>
        <begin position="251"/>
        <end position="267"/>
    </location>
</feature>
<dbReference type="InterPro" id="IPR013106">
    <property type="entry name" value="Ig_V-set"/>
</dbReference>
<sequence>MAGCDDDILVCEDGWVEFTCVYPGGQKNYQKIDVVRDEQTITQSTEKNKWEHKGRFSLYHNTTGKYLRVVIKQLKREDFGDYRCKFDPGGKKTNEVDLENVTFPKDGCQKPLNITMNKTDKTIITCGNFEHMYGVKFLCKENGFICEDIFSTKSSPPSNGSFTLTPANPGFSVSISDVSSEDAGVYWCGVKPDGNYRVTYRKIQLQVHNPPPTPTRSFTTSVPSVQTTTAPAETDDPPPTPTRSFTTSVPSVQTTTAPAETDVPSETWTTVSSAQLTTVSAGNDAGFGGNVTAGVVCAAVLVVVILLVFIYTLSKRRNKDEKPKNKEDHSYAEIQERPQNKDSGAAMKTVYVTANFPTNPSASTDYSEITFGNVSGEVNGDIYSTVTDNEQPPVYSTVSNPSL</sequence>
<evidence type="ECO:0000313" key="8">
    <source>
        <dbReference type="Proteomes" id="UP001187415"/>
    </source>
</evidence>
<keyword evidence="5" id="KW-1133">Transmembrane helix</keyword>
<feature type="region of interest" description="Disordered" evidence="4">
    <location>
        <begin position="207"/>
        <end position="267"/>
    </location>
</feature>
<dbReference type="PANTHER" id="PTHR16423">
    <property type="entry name" value="TREM-LIKE TRANSCRIPT PROTEIN"/>
    <property type="match status" value="1"/>
</dbReference>
<keyword evidence="3" id="KW-0393">Immunoglobulin domain</keyword>
<name>A0AA88NQS3_CHASR</name>
<dbReference type="InterPro" id="IPR013783">
    <property type="entry name" value="Ig-like_fold"/>
</dbReference>
<keyword evidence="1" id="KW-0732">Signal</keyword>
<comment type="caution">
    <text evidence="7">The sequence shown here is derived from an EMBL/GenBank/DDBJ whole genome shotgun (WGS) entry which is preliminary data.</text>
</comment>
<dbReference type="InterPro" id="IPR052314">
    <property type="entry name" value="Immune_rcpt_domain"/>
</dbReference>
<evidence type="ECO:0000256" key="2">
    <source>
        <dbReference type="ARBA" id="ARBA00023157"/>
    </source>
</evidence>
<dbReference type="Gene3D" id="2.60.40.10">
    <property type="entry name" value="Immunoglobulins"/>
    <property type="match status" value="2"/>
</dbReference>
<feature type="compositionally biased region" description="Low complexity" evidence="4">
    <location>
        <begin position="215"/>
        <end position="232"/>
    </location>
</feature>
<keyword evidence="5" id="KW-0472">Membrane</keyword>
<dbReference type="PANTHER" id="PTHR16423:SF10">
    <property type="entry name" value="CRKD-BINDING PROTEIN-RELATED"/>
    <property type="match status" value="1"/>
</dbReference>
<feature type="domain" description="Immunoglobulin" evidence="6">
    <location>
        <begin position="5"/>
        <end position="101"/>
    </location>
</feature>
<evidence type="ECO:0000313" key="7">
    <source>
        <dbReference type="EMBL" id="KAK2861583.1"/>
    </source>
</evidence>
<reference evidence="7" key="1">
    <citation type="submission" date="2023-07" db="EMBL/GenBank/DDBJ databases">
        <title>Chromosome-level Genome Assembly of Striped Snakehead (Channa striata).</title>
        <authorList>
            <person name="Liu H."/>
        </authorList>
    </citation>
    <scope>NUCLEOTIDE SEQUENCE</scope>
    <source>
        <strain evidence="7">Gz</strain>
        <tissue evidence="7">Muscle</tissue>
    </source>
</reference>
<proteinExistence type="predicted"/>
<organism evidence="7 8">
    <name type="scientific">Channa striata</name>
    <name type="common">Snakehead murrel</name>
    <name type="synonym">Ophicephalus striatus</name>
    <dbReference type="NCBI Taxonomy" id="64152"/>
    <lineage>
        <taxon>Eukaryota</taxon>
        <taxon>Metazoa</taxon>
        <taxon>Chordata</taxon>
        <taxon>Craniata</taxon>
        <taxon>Vertebrata</taxon>
        <taxon>Euteleostomi</taxon>
        <taxon>Actinopterygii</taxon>
        <taxon>Neopterygii</taxon>
        <taxon>Teleostei</taxon>
        <taxon>Neoteleostei</taxon>
        <taxon>Acanthomorphata</taxon>
        <taxon>Anabantaria</taxon>
        <taxon>Anabantiformes</taxon>
        <taxon>Channoidei</taxon>
        <taxon>Channidae</taxon>
        <taxon>Channa</taxon>
    </lineage>
</organism>
<dbReference type="SMART" id="SM00409">
    <property type="entry name" value="IG"/>
    <property type="match status" value="2"/>
</dbReference>
<feature type="region of interest" description="Disordered" evidence="4">
    <location>
        <begin position="383"/>
        <end position="403"/>
    </location>
</feature>
<dbReference type="InterPro" id="IPR036179">
    <property type="entry name" value="Ig-like_dom_sf"/>
</dbReference>
<dbReference type="Pfam" id="PF07686">
    <property type="entry name" value="V-set"/>
    <property type="match status" value="1"/>
</dbReference>
<evidence type="ECO:0000256" key="4">
    <source>
        <dbReference type="SAM" id="MobiDB-lite"/>
    </source>
</evidence>
<keyword evidence="8" id="KW-1185">Reference proteome</keyword>
<evidence type="ECO:0000256" key="3">
    <source>
        <dbReference type="ARBA" id="ARBA00023319"/>
    </source>
</evidence>
<feature type="transmembrane region" description="Helical" evidence="5">
    <location>
        <begin position="293"/>
        <end position="314"/>
    </location>
</feature>
<dbReference type="Proteomes" id="UP001187415">
    <property type="component" value="Unassembled WGS sequence"/>
</dbReference>
<feature type="domain" description="Immunoglobulin" evidence="6">
    <location>
        <begin position="111"/>
        <end position="208"/>
    </location>
</feature>
<evidence type="ECO:0000256" key="1">
    <source>
        <dbReference type="ARBA" id="ARBA00022729"/>
    </source>
</evidence>
<evidence type="ECO:0000259" key="6">
    <source>
        <dbReference type="SMART" id="SM00409"/>
    </source>
</evidence>
<feature type="compositionally biased region" description="Basic and acidic residues" evidence="4">
    <location>
        <begin position="318"/>
        <end position="340"/>
    </location>
</feature>
<keyword evidence="2" id="KW-1015">Disulfide bond</keyword>
<keyword evidence="5" id="KW-0812">Transmembrane</keyword>
<dbReference type="AlphaFoldDB" id="A0AA88NQS3"/>
<dbReference type="SUPFAM" id="SSF48726">
    <property type="entry name" value="Immunoglobulin"/>
    <property type="match status" value="2"/>
</dbReference>
<gene>
    <name evidence="7" type="ORF">Q5P01_001116</name>
</gene>